<evidence type="ECO:0000313" key="3">
    <source>
        <dbReference type="EMBL" id="BAN82924.1"/>
    </source>
</evidence>
<dbReference type="InterPro" id="IPR052344">
    <property type="entry name" value="Transposase-related"/>
</dbReference>
<dbReference type="EMBL" id="AB702969">
    <property type="protein sequence ID" value="BAN82924.1"/>
    <property type="molecule type" value="Genomic_DNA"/>
</dbReference>
<dbReference type="Pfam" id="PF13817">
    <property type="entry name" value="DDE_Tnp_IS66_C"/>
    <property type="match status" value="1"/>
</dbReference>
<sequence>MLLHTRQGHTLSKKCRLRDAFRYIRKHWVALCNFCDDGLAEADNNTAERALRAVCLGKKNYVFFGSDHGGERGALLYGLIGTCRLNGIDPEAYLRHILSVLPEWPSNRVGELLPWNVVLTNK</sequence>
<evidence type="ECO:0000259" key="2">
    <source>
        <dbReference type="Pfam" id="PF13817"/>
    </source>
</evidence>
<dbReference type="Pfam" id="PF03050">
    <property type="entry name" value="DDE_Tnp_IS66"/>
    <property type="match status" value="1"/>
</dbReference>
<proteinExistence type="predicted"/>
<dbReference type="PANTHER" id="PTHR33678">
    <property type="entry name" value="BLL1576 PROTEIN"/>
    <property type="match status" value="1"/>
</dbReference>
<organism evidence="3">
    <name type="scientific">Escherichia coli</name>
    <dbReference type="NCBI Taxonomy" id="562"/>
    <lineage>
        <taxon>Bacteria</taxon>
        <taxon>Pseudomonadati</taxon>
        <taxon>Pseudomonadota</taxon>
        <taxon>Gammaproteobacteria</taxon>
        <taxon>Enterobacterales</taxon>
        <taxon>Enterobacteriaceae</taxon>
        <taxon>Escherichia</taxon>
    </lineage>
</organism>
<evidence type="ECO:0000259" key="1">
    <source>
        <dbReference type="Pfam" id="PF03050"/>
    </source>
</evidence>
<reference evidence="3" key="1">
    <citation type="journal article" date="2013" name="Plasmid">
        <title>Entire sequence of the colonization factor coli surface antigen 6-encoding plasmid pCss165 from an enterotoxigenic Escherichia coli clinical isolate.</title>
        <authorList>
            <person name="Wajima T."/>
            <person name="Sabui S."/>
            <person name="Kano S."/>
            <person name="Ramamurthy T."/>
            <person name="Chatterjee N.S."/>
            <person name="Hamabata T."/>
        </authorList>
    </citation>
    <scope>NUCLEOTIDE SEQUENCE</scope>
    <source>
        <strain evidence="3">4266 delta cssB::Km</strain>
        <plasmid evidence="3">pCss165Kan</plasmid>
    </source>
</reference>
<dbReference type="PANTHER" id="PTHR33678:SF1">
    <property type="entry name" value="BLL1576 PROTEIN"/>
    <property type="match status" value="1"/>
</dbReference>
<feature type="domain" description="Transposase IS66 central" evidence="1">
    <location>
        <begin position="7"/>
        <end position="71"/>
    </location>
</feature>
<name>T2HSV1_ECOLX</name>
<dbReference type="InterPro" id="IPR004291">
    <property type="entry name" value="Transposase_IS66_central"/>
</dbReference>
<dbReference type="InterPro" id="IPR039552">
    <property type="entry name" value="IS66_C"/>
</dbReference>
<dbReference type="AlphaFoldDB" id="T2HSV1"/>
<protein>
    <submittedName>
        <fullName evidence="3">Uncharacterized protein</fullName>
    </submittedName>
</protein>
<feature type="domain" description="Transposase IS66 C-terminal" evidence="2">
    <location>
        <begin position="79"/>
        <end position="115"/>
    </location>
</feature>
<geneLocation type="plasmid" evidence="3">
    <name>pCss165Kan</name>
</geneLocation>
<accession>T2HSV1</accession>
<keyword evidence="3" id="KW-0614">Plasmid</keyword>